<evidence type="ECO:0000313" key="6">
    <source>
        <dbReference type="Proteomes" id="UP000500882"/>
    </source>
</evidence>
<evidence type="ECO:0000259" key="2">
    <source>
        <dbReference type="Pfam" id="PF04773"/>
    </source>
</evidence>
<gene>
    <name evidence="4" type="ORF">BatF92_12740</name>
    <name evidence="5" type="ORF">KQP68_21830</name>
</gene>
<feature type="domain" description="Protein FecR C-terminal" evidence="3">
    <location>
        <begin position="264"/>
        <end position="325"/>
    </location>
</feature>
<dbReference type="Pfam" id="PF16344">
    <property type="entry name" value="FecR_C"/>
    <property type="match status" value="1"/>
</dbReference>
<dbReference type="PANTHER" id="PTHR30273">
    <property type="entry name" value="PERIPLASMIC SIGNAL SENSOR AND SIGMA FACTOR ACTIVATOR FECR-RELATED"/>
    <property type="match status" value="1"/>
</dbReference>
<dbReference type="InterPro" id="IPR006860">
    <property type="entry name" value="FecR"/>
</dbReference>
<protein>
    <submittedName>
        <fullName evidence="4">Anti-sigma factor</fullName>
    </submittedName>
    <submittedName>
        <fullName evidence="5">FecR family protein</fullName>
    </submittedName>
</protein>
<dbReference type="PANTHER" id="PTHR30273:SF2">
    <property type="entry name" value="PROTEIN FECR"/>
    <property type="match status" value="1"/>
</dbReference>
<dbReference type="InterPro" id="IPR032508">
    <property type="entry name" value="FecR_C"/>
</dbReference>
<evidence type="ECO:0000259" key="3">
    <source>
        <dbReference type="Pfam" id="PF16344"/>
    </source>
</evidence>
<dbReference type="Gene3D" id="3.55.50.30">
    <property type="match status" value="1"/>
</dbReference>
<dbReference type="RefSeq" id="WP_070102199.1">
    <property type="nucleotide sequence ID" value="NZ_AP022660.1"/>
</dbReference>
<organism evidence="4 6">
    <name type="scientific">Bacteroides thetaiotaomicron</name>
    <dbReference type="NCBI Taxonomy" id="818"/>
    <lineage>
        <taxon>Bacteria</taxon>
        <taxon>Pseudomonadati</taxon>
        <taxon>Bacteroidota</taxon>
        <taxon>Bacteroidia</taxon>
        <taxon>Bacteroidales</taxon>
        <taxon>Bacteroidaceae</taxon>
        <taxon>Bacteroides</taxon>
    </lineage>
</organism>
<dbReference type="EMBL" id="CP083680">
    <property type="protein sequence ID" value="UYU66178.1"/>
    <property type="molecule type" value="Genomic_DNA"/>
</dbReference>
<name>A0A139KLB4_BACT4</name>
<dbReference type="Proteomes" id="UP000500882">
    <property type="component" value="Chromosome"/>
</dbReference>
<dbReference type="InterPro" id="IPR012373">
    <property type="entry name" value="Ferrdict_sens_TM"/>
</dbReference>
<dbReference type="GO" id="GO:0016989">
    <property type="term" value="F:sigma factor antagonist activity"/>
    <property type="evidence" value="ECO:0007669"/>
    <property type="project" value="TreeGrafter"/>
</dbReference>
<evidence type="ECO:0000313" key="4">
    <source>
        <dbReference type="EMBL" id="BCA49332.1"/>
    </source>
</evidence>
<feature type="domain" description="FecR protein" evidence="2">
    <location>
        <begin position="121"/>
        <end position="217"/>
    </location>
</feature>
<evidence type="ECO:0000256" key="1">
    <source>
        <dbReference type="SAM" id="Phobius"/>
    </source>
</evidence>
<dbReference type="PIRSF" id="PIRSF018266">
    <property type="entry name" value="FecR"/>
    <property type="match status" value="1"/>
</dbReference>
<evidence type="ECO:0000313" key="7">
    <source>
        <dbReference type="Proteomes" id="UP001156218"/>
    </source>
</evidence>
<accession>A0A139KLB4</accession>
<keyword evidence="1" id="KW-0472">Membrane</keyword>
<dbReference type="Gene3D" id="2.60.120.1440">
    <property type="match status" value="1"/>
</dbReference>
<proteinExistence type="predicted"/>
<feature type="transmembrane region" description="Helical" evidence="1">
    <location>
        <begin position="83"/>
        <end position="106"/>
    </location>
</feature>
<dbReference type="EMBL" id="AP022660">
    <property type="protein sequence ID" value="BCA49332.1"/>
    <property type="molecule type" value="Genomic_DNA"/>
</dbReference>
<dbReference type="Proteomes" id="UP001156218">
    <property type="component" value="Chromosome"/>
</dbReference>
<evidence type="ECO:0000313" key="5">
    <source>
        <dbReference type="EMBL" id="UYU66178.1"/>
    </source>
</evidence>
<reference evidence="5 7" key="2">
    <citation type="submission" date="2021-06" db="EMBL/GenBank/DDBJ databases">
        <title>Interrogation of the integrated mobile genetic elements in gut-associated Bacteroides with a consensus prediction approach.</title>
        <authorList>
            <person name="Campbell D.E."/>
            <person name="Leigh J.R."/>
            <person name="Kim T."/>
            <person name="England W."/>
            <person name="Whitaker R.J."/>
            <person name="Degnan P.H."/>
        </authorList>
    </citation>
    <scope>NUCLEOTIDE SEQUENCE [LARGE SCALE GENOMIC DNA]</scope>
    <source>
        <strain evidence="5 7">WAL8669</strain>
    </source>
</reference>
<keyword evidence="1" id="KW-1133">Transmembrane helix</keyword>
<sequence>MEMHHSTIEDLLISYYDGKATADEIQEIEAWIKLSDENKKKAMDIYTLLLMTDTQQITEKMDMNEELSKVKGRMQENKYHISWWGWIQRAAVALLIPMAITILVLLNQPQSTAPVHAQIFEVRTQPGMIISFRLPDSTLVYLNSGSVLKYPSIFTGNIREVSLNGEAYFEVAKDPEHKFIVSTPQKSKVEVLGTHFNLEAFDEMDEVITTLVEGKVEFVYEKDGQGSKILMCPGQKVIYNNKDGQILSYNTNGESELAWMDQKVIFDKTPFKAALHILKKRYNVDFIVNTSKFDKYTFTGAFTEQYIEEILENFKISSHIRWRNVKLTNNQSEERRQIEIY</sequence>
<dbReference type="AlphaFoldDB" id="A0A139KLB4"/>
<reference evidence="4 6" key="1">
    <citation type="submission" date="2020-02" db="EMBL/GenBank/DDBJ databases">
        <title>Whole-genome sequencing and comparative analysis of the genomes of Bacteroides thetaiotaomicron and Escherichia coli isolated from a healthy resident in Vietnam.</title>
        <authorList>
            <person name="Mohsin M."/>
            <person name="Tanaka K."/>
            <person name="Kawahara R."/>
            <person name="Kondo S."/>
            <person name="Noguchi H."/>
            <person name="Motooka D."/>
            <person name="Nakamura S."/>
            <person name="Khong D.T."/>
            <person name="Nguyen T.N."/>
            <person name="Tran H.T."/>
            <person name="Yamamoto Y."/>
        </authorList>
    </citation>
    <scope>NUCLEOTIDE SEQUENCE [LARGE SCALE GENOMIC DNA]</scope>
    <source>
        <strain evidence="4 6">F9-2</strain>
    </source>
</reference>
<keyword evidence="1" id="KW-0812">Transmembrane</keyword>
<dbReference type="Pfam" id="PF04773">
    <property type="entry name" value="FecR"/>
    <property type="match status" value="1"/>
</dbReference>